<dbReference type="STRING" id="45286.A0A120K0Z8"/>
<evidence type="ECO:0000256" key="13">
    <source>
        <dbReference type="SAM" id="MobiDB-lite"/>
    </source>
</evidence>
<dbReference type="PROSITE" id="PS50011">
    <property type="entry name" value="PROTEIN_KINASE_DOM"/>
    <property type="match status" value="1"/>
</dbReference>
<dbReference type="RefSeq" id="XP_017985865.1">
    <property type="nucleotide sequence ID" value="XM_018130039.1"/>
</dbReference>
<feature type="domain" description="Protein kinase" evidence="14">
    <location>
        <begin position="54"/>
        <end position="314"/>
    </location>
</feature>
<comment type="catalytic activity">
    <reaction evidence="11">
        <text>L-seryl-[protein] + ATP = O-phospho-L-seryl-[protein] + ADP + H(+)</text>
        <dbReference type="Rhea" id="RHEA:17989"/>
        <dbReference type="Rhea" id="RHEA-COMP:9863"/>
        <dbReference type="Rhea" id="RHEA-COMP:11604"/>
        <dbReference type="ChEBI" id="CHEBI:15378"/>
        <dbReference type="ChEBI" id="CHEBI:29999"/>
        <dbReference type="ChEBI" id="CHEBI:30616"/>
        <dbReference type="ChEBI" id="CHEBI:83421"/>
        <dbReference type="ChEBI" id="CHEBI:456216"/>
        <dbReference type="EC" id="2.7.11.1"/>
    </reaction>
</comment>
<keyword evidence="16" id="KW-1185">Reference proteome</keyword>
<dbReference type="InterPro" id="IPR008271">
    <property type="entry name" value="Ser/Thr_kinase_AS"/>
</dbReference>
<dbReference type="Proteomes" id="UP000243052">
    <property type="component" value="Chromosome ii"/>
</dbReference>
<dbReference type="Pfam" id="PF00069">
    <property type="entry name" value="Pkinase"/>
    <property type="match status" value="1"/>
</dbReference>
<evidence type="ECO:0000256" key="4">
    <source>
        <dbReference type="ARBA" id="ARBA00022527"/>
    </source>
</evidence>
<dbReference type="GO" id="GO:0044879">
    <property type="term" value="P:mitotic morphogenesis checkpoint signaling"/>
    <property type="evidence" value="ECO:0007669"/>
    <property type="project" value="UniProtKB-ARBA"/>
</dbReference>
<keyword evidence="4" id="KW-0723">Serine/threonine-protein kinase</keyword>
<evidence type="ECO:0000256" key="8">
    <source>
        <dbReference type="ARBA" id="ARBA00022777"/>
    </source>
</evidence>
<dbReference type="InterPro" id="IPR011009">
    <property type="entry name" value="Kinase-like_dom_sf"/>
</dbReference>
<feature type="region of interest" description="Disordered" evidence="13">
    <location>
        <begin position="639"/>
        <end position="668"/>
    </location>
</feature>
<keyword evidence="5" id="KW-0597">Phosphoprotein</keyword>
<comment type="catalytic activity">
    <reaction evidence="10">
        <text>L-threonyl-[protein] + ATP = O-phospho-L-threonyl-[protein] + ADP + H(+)</text>
        <dbReference type="Rhea" id="RHEA:46608"/>
        <dbReference type="Rhea" id="RHEA-COMP:11060"/>
        <dbReference type="Rhea" id="RHEA-COMP:11605"/>
        <dbReference type="ChEBI" id="CHEBI:15378"/>
        <dbReference type="ChEBI" id="CHEBI:30013"/>
        <dbReference type="ChEBI" id="CHEBI:30616"/>
        <dbReference type="ChEBI" id="CHEBI:61977"/>
        <dbReference type="ChEBI" id="CHEBI:456216"/>
        <dbReference type="EC" id="2.7.11.1"/>
    </reaction>
</comment>
<dbReference type="OrthoDB" id="504170at2759"/>
<evidence type="ECO:0000256" key="11">
    <source>
        <dbReference type="ARBA" id="ARBA00048679"/>
    </source>
</evidence>
<feature type="region of interest" description="Disordered" evidence="13">
    <location>
        <begin position="395"/>
        <end position="441"/>
    </location>
</feature>
<name>A0A120K0Z8_9SACH</name>
<dbReference type="GO" id="GO:0000399">
    <property type="term" value="C:cellular bud neck septin structure"/>
    <property type="evidence" value="ECO:0007669"/>
    <property type="project" value="UniProtKB-ARBA"/>
</dbReference>
<dbReference type="GO" id="GO:0005940">
    <property type="term" value="C:septin ring"/>
    <property type="evidence" value="ECO:0007669"/>
    <property type="project" value="UniProtKB-ARBA"/>
</dbReference>
<dbReference type="EC" id="2.7.11.1" evidence="3"/>
<dbReference type="PANTHER" id="PTHR24346">
    <property type="entry name" value="MAP/MICROTUBULE AFFINITY-REGULATING KINASE"/>
    <property type="match status" value="1"/>
</dbReference>
<keyword evidence="7 12" id="KW-0547">Nucleotide-binding</keyword>
<protein>
    <recommendedName>
        <fullName evidence="3">non-specific serine/threonine protein kinase</fullName>
        <ecNumber evidence="3">2.7.11.1</ecNumber>
    </recommendedName>
</protein>
<feature type="region of interest" description="Disordered" evidence="13">
    <location>
        <begin position="901"/>
        <end position="939"/>
    </location>
</feature>
<evidence type="ECO:0000256" key="7">
    <source>
        <dbReference type="ARBA" id="ARBA00022741"/>
    </source>
</evidence>
<feature type="region of interest" description="Disordered" evidence="13">
    <location>
        <begin position="1054"/>
        <end position="1077"/>
    </location>
</feature>
<dbReference type="EMBL" id="CP014242">
    <property type="protein sequence ID" value="AMD18869.1"/>
    <property type="molecule type" value="Genomic_DNA"/>
</dbReference>
<evidence type="ECO:0000256" key="5">
    <source>
        <dbReference type="ARBA" id="ARBA00022553"/>
    </source>
</evidence>
<evidence type="ECO:0000259" key="14">
    <source>
        <dbReference type="PROSITE" id="PS50011"/>
    </source>
</evidence>
<dbReference type="Gene3D" id="1.10.510.10">
    <property type="entry name" value="Transferase(Phosphotransferase) domain 1"/>
    <property type="match status" value="1"/>
</dbReference>
<keyword evidence="9 12" id="KW-0067">ATP-binding</keyword>
<feature type="binding site" evidence="12">
    <location>
        <position position="83"/>
    </location>
    <ligand>
        <name>ATP</name>
        <dbReference type="ChEBI" id="CHEBI:30616"/>
    </ligand>
</feature>
<evidence type="ECO:0000313" key="16">
    <source>
        <dbReference type="Proteomes" id="UP000243052"/>
    </source>
</evidence>
<evidence type="ECO:0000256" key="3">
    <source>
        <dbReference type="ARBA" id="ARBA00012513"/>
    </source>
</evidence>
<dbReference type="InterPro" id="IPR017441">
    <property type="entry name" value="Protein_kinase_ATP_BS"/>
</dbReference>
<sequence>MQVGRGKGPNQPEPSDRVVMSVSDATKRLSQISTTSTRNTNTGKRKSKDTVGPWKLGKTLGKGSSGRVRLAKNVESGKLAAIKIVSKKSVSRHQYVQTDSSLPYGIEREIIIMKLITHPNIMALYEVWENKSELYLVLEYVEGGELFDYLLSRGKLPEQEAVHYFKQIVKGVAYCHHFNICHRDLKPENLLLDKKTRTVKIADFGMAALQTSNKLLETSCGSPHYASPEIVMGQKYHGSPSDVWSCGIILFALLTGNLPFNDDNVKKLLLKVQSGKYQMPQNLSRDAKDLISKMLVVDPDSRILIDDILKHQLLTKYESQGKTRAKLRTSLQLSSRTPSIVTLNSKAEIDDTILSNLSTLWHGAPKEYLVKKLLKKGFTEEKLFYSLLRKYQEKGNSVQTTPSTNSGSSDVATRDYQSSEAPSISGPKNGQKSQLSVASFSRSKRTREGFVASTSRVFKHSTSKVGSNIPFTAVHTSSSYKSLNSSISRARLASQANNAKPQRPIKKTLQESALKRSLYSLSSISKRSLNLNEQLQSGFNTTIEPLPSISPKSAGDPYSAPSFGERDMNSGGINDTILSPIRIIQPTFNFAMDNEGESDIYSRYYSSVEYGEGNTSIYKESSCSEEISSTIITNTRSPVFSRPTKKEQVAERQYIPSLDPRRRAPQPPTGIEVLLKKYKPMSPATSRDSSKKPTGNGLYSCNTSFFKIEGGEMSSCDYSERMEAKKNSSIGTIPSALTDDGKLTTTNAVTSTPVPDPSILAQSSAIHNDYQSSSRQSFKRNSQFERQRCDTYGLLRLPSSLLKSTNTFHNLNTFISNYGNKAQDCVVDKVDYTNMTSTSYDKVSDKVSSKSGYNSFTNGEGSASNFSDLSFLADLPTFTHIAQAVSISPVTKNFRHTLQPEAVEPVVERPATDRSTSGTKHIPHRQLSEENDKAGTTNEGESLNIFEDAPADVGSLLTNCSGLEPQVHRKAVSIDTLNTSYLLAPASDMRNSLHVNSNEVSFPRETTEEMIHKFEISPEKHCSQKQPTIRNATRLSTNLPSSKSLKSMFKDLEEETANTNHKKQRDRSEPLAQDINDSPFSSKIAKRKMDIDELVKNNTQVKPANGKNRVTMLFDDYSENVFNAPTTQPQNSPDSNKMLPPIVESPCEQLTSSNKQQKLQQKPSPLLRSLNCYRPGKRKWFNRLLQSLSKKNNSTTNLRYQTFLSFEDVNILVLRWLGSSLIDYKQKLMERKKSKQRAQYECMLPERGIKFKISIDGNINSSTELIISSRSRFASDAAFVNLNEEIATLLNDRKNFDVTVTPA</sequence>
<evidence type="ECO:0000256" key="1">
    <source>
        <dbReference type="ARBA" id="ARBA00004266"/>
    </source>
</evidence>
<dbReference type="CDD" id="cd14081">
    <property type="entry name" value="STKc_BRSK1_2"/>
    <property type="match status" value="1"/>
</dbReference>
<evidence type="ECO:0000256" key="10">
    <source>
        <dbReference type="ARBA" id="ARBA00047899"/>
    </source>
</evidence>
<dbReference type="GO" id="GO:0005524">
    <property type="term" value="F:ATP binding"/>
    <property type="evidence" value="ECO:0007669"/>
    <property type="project" value="UniProtKB-UniRule"/>
</dbReference>
<dbReference type="PROSITE" id="PS00108">
    <property type="entry name" value="PROTEIN_KINASE_ST"/>
    <property type="match status" value="1"/>
</dbReference>
<dbReference type="InterPro" id="IPR000719">
    <property type="entry name" value="Prot_kinase_dom"/>
</dbReference>
<gene>
    <name evidence="15" type="ORF">AW171_hschr2391</name>
</gene>
<organism evidence="15 16">
    <name type="scientific">Eremothecium sinecaudum</name>
    <dbReference type="NCBI Taxonomy" id="45286"/>
    <lineage>
        <taxon>Eukaryota</taxon>
        <taxon>Fungi</taxon>
        <taxon>Dikarya</taxon>
        <taxon>Ascomycota</taxon>
        <taxon>Saccharomycotina</taxon>
        <taxon>Saccharomycetes</taxon>
        <taxon>Saccharomycetales</taxon>
        <taxon>Saccharomycetaceae</taxon>
        <taxon>Eremothecium</taxon>
    </lineage>
</organism>
<dbReference type="SMART" id="SM00220">
    <property type="entry name" value="S_TKc"/>
    <property type="match status" value="1"/>
</dbReference>
<evidence type="ECO:0000256" key="9">
    <source>
        <dbReference type="ARBA" id="ARBA00022840"/>
    </source>
</evidence>
<feature type="region of interest" description="Disordered" evidence="13">
    <location>
        <begin position="542"/>
        <end position="571"/>
    </location>
</feature>
<keyword evidence="6" id="KW-0808">Transferase</keyword>
<feature type="compositionally biased region" description="Polar residues" evidence="13">
    <location>
        <begin position="28"/>
        <end position="42"/>
    </location>
</feature>
<comment type="similarity">
    <text evidence="2">Belongs to the protein kinase superfamily. CAMK Ser/Thr protein kinase family. NIM1 subfamily.</text>
</comment>
<reference evidence="15 16" key="1">
    <citation type="submission" date="2016-01" db="EMBL/GenBank/DDBJ databases">
        <title>Genome sequence of the yeast Holleya sinecauda.</title>
        <authorList>
            <person name="Dietrich F.S."/>
        </authorList>
    </citation>
    <scope>NUCLEOTIDE SEQUENCE [LARGE SCALE GENOMIC DNA]</scope>
    <source>
        <strain evidence="15 16">ATCC 58844</strain>
    </source>
</reference>
<evidence type="ECO:0000313" key="15">
    <source>
        <dbReference type="EMBL" id="AMD18869.1"/>
    </source>
</evidence>
<proteinExistence type="inferred from homology"/>
<feature type="region of interest" description="Disordered" evidence="13">
    <location>
        <begin position="1"/>
        <end position="63"/>
    </location>
</feature>
<accession>A0A120K0Z8</accession>
<evidence type="ECO:0000256" key="6">
    <source>
        <dbReference type="ARBA" id="ARBA00022679"/>
    </source>
</evidence>
<dbReference type="PANTHER" id="PTHR24346:SF110">
    <property type="entry name" value="NON-SPECIFIC SERINE_THREONINE PROTEIN KINASE"/>
    <property type="match status" value="1"/>
</dbReference>
<feature type="region of interest" description="Disordered" evidence="13">
    <location>
        <begin position="676"/>
        <end position="695"/>
    </location>
</feature>
<dbReference type="GO" id="GO:0004674">
    <property type="term" value="F:protein serine/threonine kinase activity"/>
    <property type="evidence" value="ECO:0007669"/>
    <property type="project" value="UniProtKB-KW"/>
</dbReference>
<keyword evidence="8" id="KW-0418">Kinase</keyword>
<comment type="subcellular location">
    <subcellularLocation>
        <location evidence="1">Bud neck</location>
    </subcellularLocation>
</comment>
<evidence type="ECO:0000256" key="12">
    <source>
        <dbReference type="PROSITE-ProRule" id="PRU10141"/>
    </source>
</evidence>
<feature type="region of interest" description="Disordered" evidence="13">
    <location>
        <begin position="1121"/>
        <end position="1142"/>
    </location>
</feature>
<evidence type="ECO:0000256" key="2">
    <source>
        <dbReference type="ARBA" id="ARBA00010791"/>
    </source>
</evidence>
<dbReference type="FunFam" id="1.10.510.10:FF:000394">
    <property type="entry name" value="Serine/threonine-protein kinase HSL1"/>
    <property type="match status" value="1"/>
</dbReference>
<feature type="compositionally biased region" description="Polar residues" evidence="13">
    <location>
        <begin position="1121"/>
        <end position="1135"/>
    </location>
</feature>
<dbReference type="GO" id="GO:0032161">
    <property type="term" value="C:cleavage apparatus septin structure"/>
    <property type="evidence" value="ECO:0007669"/>
    <property type="project" value="UniProtKB-ARBA"/>
</dbReference>
<dbReference type="GeneID" id="28722050"/>
<dbReference type="SUPFAM" id="SSF56112">
    <property type="entry name" value="Protein kinase-like (PK-like)"/>
    <property type="match status" value="1"/>
</dbReference>
<dbReference type="PROSITE" id="PS00107">
    <property type="entry name" value="PROTEIN_KINASE_ATP"/>
    <property type="match status" value="1"/>
</dbReference>